<evidence type="ECO:0000313" key="1">
    <source>
        <dbReference type="EMBL" id="ALJ00517.1"/>
    </source>
</evidence>
<dbReference type="OrthoDB" id="793003at2"/>
<sequence length="169" mass="19928">MEANPLILTLTLNQEAFDFFTQLRTEYFPPERNYLQAHLTLFHHLPPSENSVLDTLTEICKHQKAMDLEVSDLMSLGNGVAFKIDSQELFELYKHLQSQWEPFLIPQDKQKLRPHITIQNKVKPEVAKETEKEVRQTFNPFRIIGTGFTLWEYMGGPWKLYHQFTFLSE</sequence>
<reference evidence="1 2" key="1">
    <citation type="submission" date="2015-08" db="EMBL/GenBank/DDBJ databases">
        <title>Complete genome sequence of Rufibacter tibetensis strain 1351t, a radiation-resistant bacterium from tibet plateau.</title>
        <authorList>
            <person name="Dai J."/>
        </authorList>
    </citation>
    <scope>NUCLEOTIDE SEQUENCE [LARGE SCALE GENOMIC DNA]</scope>
    <source>
        <strain evidence="1 2">1351</strain>
    </source>
</reference>
<protein>
    <recommendedName>
        <fullName evidence="3">Phosphoesterase HXTX</fullName>
    </recommendedName>
</protein>
<name>A0A0P0CLJ2_9BACT</name>
<dbReference type="SUPFAM" id="SSF55144">
    <property type="entry name" value="LigT-like"/>
    <property type="match status" value="1"/>
</dbReference>
<gene>
    <name evidence="1" type="ORF">DC20_18010</name>
</gene>
<keyword evidence="2" id="KW-1185">Reference proteome</keyword>
<dbReference type="Proteomes" id="UP000061382">
    <property type="component" value="Chromosome"/>
</dbReference>
<evidence type="ECO:0000313" key="2">
    <source>
        <dbReference type="Proteomes" id="UP000061382"/>
    </source>
</evidence>
<evidence type="ECO:0008006" key="3">
    <source>
        <dbReference type="Google" id="ProtNLM"/>
    </source>
</evidence>
<dbReference type="InterPro" id="IPR009097">
    <property type="entry name" value="Cyclic_Pdiesterase"/>
</dbReference>
<dbReference type="STRING" id="512763.DC20_18010"/>
<dbReference type="Pfam" id="PF13563">
    <property type="entry name" value="2_5_RNA_ligase2"/>
    <property type="match status" value="1"/>
</dbReference>
<accession>A0A0P0CLJ2</accession>
<dbReference type="PATRIC" id="fig|512763.3.peg.3960"/>
<dbReference type="KEGG" id="rti:DC20_18010"/>
<dbReference type="EMBL" id="CP012643">
    <property type="protein sequence ID" value="ALJ00517.1"/>
    <property type="molecule type" value="Genomic_DNA"/>
</dbReference>
<dbReference type="AlphaFoldDB" id="A0A0P0CLJ2"/>
<dbReference type="RefSeq" id="WP_062545101.1">
    <property type="nucleotide sequence ID" value="NZ_CP012643.1"/>
</dbReference>
<organism evidence="1 2">
    <name type="scientific">Rufibacter tibetensis</name>
    <dbReference type="NCBI Taxonomy" id="512763"/>
    <lineage>
        <taxon>Bacteria</taxon>
        <taxon>Pseudomonadati</taxon>
        <taxon>Bacteroidota</taxon>
        <taxon>Cytophagia</taxon>
        <taxon>Cytophagales</taxon>
        <taxon>Hymenobacteraceae</taxon>
        <taxon>Rufibacter</taxon>
    </lineage>
</organism>
<proteinExistence type="predicted"/>
<dbReference type="Gene3D" id="3.90.1140.10">
    <property type="entry name" value="Cyclic phosphodiesterase"/>
    <property type="match status" value="1"/>
</dbReference>